<evidence type="ECO:0000259" key="1">
    <source>
        <dbReference type="PROSITE" id="PS50965"/>
    </source>
</evidence>
<feature type="domain" description="NERD" evidence="1">
    <location>
        <begin position="1"/>
        <end position="38"/>
    </location>
</feature>
<dbReference type="EMBL" id="VDUW01000005">
    <property type="protein sequence ID" value="TXL64470.1"/>
    <property type="molecule type" value="Genomic_DNA"/>
</dbReference>
<dbReference type="Gene3D" id="1.10.150.80">
    <property type="entry name" value="HRDC domain"/>
    <property type="match status" value="1"/>
</dbReference>
<dbReference type="SUPFAM" id="SSF47819">
    <property type="entry name" value="HRDC-like"/>
    <property type="match status" value="1"/>
</dbReference>
<dbReference type="InterPro" id="IPR044876">
    <property type="entry name" value="HRDC_dom_sf"/>
</dbReference>
<sequence length="228" mass="26952">MYSPISQNERHVRILEKILKQEKLMKRMSVKSYVVLANPKTIIHKNNCPKHIQENIYRYDQVTNLIKKELQDRSNKLDVREKYLFEIANFLKENHQPKIYDYERIYSIEKHDYLNGSVKESKNQIKTRNQAQSSIQTKVQFTTQAQTHTQSSQTKSSDEKLRELLRAYRLELSHKEGLKAFMIFTNKEMEELIANRPQSKAELFKLKGFGEKKVAKYGDGIIEIVRGE</sequence>
<gene>
    <name evidence="3" type="ORF">FHP05_09120</name>
</gene>
<dbReference type="PROSITE" id="PS50965">
    <property type="entry name" value="NERD"/>
    <property type="match status" value="1"/>
</dbReference>
<dbReference type="AlphaFoldDB" id="A0A5C8NSV0"/>
<evidence type="ECO:0000259" key="2">
    <source>
        <dbReference type="PROSITE" id="PS50967"/>
    </source>
</evidence>
<comment type="caution">
    <text evidence="3">The sequence shown here is derived from an EMBL/GenBank/DDBJ whole genome shotgun (WGS) entry which is preliminary data.</text>
</comment>
<name>A0A5C8NSV0_9BACI</name>
<dbReference type="InterPro" id="IPR011528">
    <property type="entry name" value="NERD"/>
</dbReference>
<reference evidence="3 4" key="1">
    <citation type="submission" date="2019-06" db="EMBL/GenBank/DDBJ databases">
        <title>Cerasibacillus sp. nov., isolated from maize field.</title>
        <authorList>
            <person name="Lin S.-Y."/>
            <person name="Tsai C.-F."/>
            <person name="Young C.-C."/>
        </authorList>
    </citation>
    <scope>NUCLEOTIDE SEQUENCE [LARGE SCALE GENOMIC DNA]</scope>
    <source>
        <strain evidence="3 4">CC-CFT480</strain>
    </source>
</reference>
<dbReference type="GO" id="GO:0003676">
    <property type="term" value="F:nucleic acid binding"/>
    <property type="evidence" value="ECO:0007669"/>
    <property type="project" value="InterPro"/>
</dbReference>
<dbReference type="Proteomes" id="UP000321574">
    <property type="component" value="Unassembled WGS sequence"/>
</dbReference>
<keyword evidence="4" id="KW-1185">Reference proteome</keyword>
<feature type="domain" description="HRDC" evidence="2">
    <location>
        <begin position="155"/>
        <end position="228"/>
    </location>
</feature>
<dbReference type="GO" id="GO:0000166">
    <property type="term" value="F:nucleotide binding"/>
    <property type="evidence" value="ECO:0007669"/>
    <property type="project" value="InterPro"/>
</dbReference>
<dbReference type="OrthoDB" id="9776650at2"/>
<evidence type="ECO:0008006" key="5">
    <source>
        <dbReference type="Google" id="ProtNLM"/>
    </source>
</evidence>
<protein>
    <recommendedName>
        <fullName evidence="5">HRDC domain-containing protein</fullName>
    </recommendedName>
</protein>
<evidence type="ECO:0000313" key="3">
    <source>
        <dbReference type="EMBL" id="TXL64470.1"/>
    </source>
</evidence>
<accession>A0A5C8NSV0</accession>
<dbReference type="PROSITE" id="PS50967">
    <property type="entry name" value="HRDC"/>
    <property type="match status" value="1"/>
</dbReference>
<organism evidence="3 4">
    <name type="scientific">Cerasibacillus terrae</name>
    <dbReference type="NCBI Taxonomy" id="2498845"/>
    <lineage>
        <taxon>Bacteria</taxon>
        <taxon>Bacillati</taxon>
        <taxon>Bacillota</taxon>
        <taxon>Bacilli</taxon>
        <taxon>Bacillales</taxon>
        <taxon>Bacillaceae</taxon>
        <taxon>Cerasibacillus</taxon>
    </lineage>
</organism>
<dbReference type="Pfam" id="PF00570">
    <property type="entry name" value="HRDC"/>
    <property type="match status" value="1"/>
</dbReference>
<dbReference type="SMART" id="SM00341">
    <property type="entry name" value="HRDC"/>
    <property type="match status" value="1"/>
</dbReference>
<proteinExistence type="predicted"/>
<evidence type="ECO:0000313" key="4">
    <source>
        <dbReference type="Proteomes" id="UP000321574"/>
    </source>
</evidence>
<dbReference type="InterPro" id="IPR002121">
    <property type="entry name" value="HRDC_dom"/>
</dbReference>
<dbReference type="InterPro" id="IPR010997">
    <property type="entry name" value="HRDC-like_sf"/>
</dbReference>